<dbReference type="PANTHER" id="PTHR23159:SF31">
    <property type="entry name" value="CENTROSOME-ASSOCIATED PROTEIN CEP250 ISOFORM X1"/>
    <property type="match status" value="1"/>
</dbReference>
<keyword evidence="1" id="KW-0175">Coiled coil</keyword>
<dbReference type="EMBL" id="CAJFDH010000002">
    <property type="protein sequence ID" value="CAD5212748.1"/>
    <property type="molecule type" value="Genomic_DNA"/>
</dbReference>
<comment type="caution">
    <text evidence="3">The sequence shown here is derived from an EMBL/GenBank/DDBJ whole genome shotgun (WGS) entry which is preliminary data.</text>
</comment>
<feature type="coiled-coil region" evidence="1">
    <location>
        <begin position="1004"/>
        <end position="1049"/>
    </location>
</feature>
<keyword evidence="4" id="KW-1185">Reference proteome</keyword>
<dbReference type="Gene3D" id="1.20.5.340">
    <property type="match status" value="1"/>
</dbReference>
<feature type="coiled-coil region" evidence="1">
    <location>
        <begin position="759"/>
        <end position="846"/>
    </location>
</feature>
<feature type="coiled-coil region" evidence="1">
    <location>
        <begin position="1133"/>
        <end position="1203"/>
    </location>
</feature>
<gene>
    <name evidence="3" type="ORF">BOKJ2_LOCUS4549</name>
</gene>
<feature type="coiled-coil region" evidence="1">
    <location>
        <begin position="1333"/>
        <end position="1437"/>
    </location>
</feature>
<feature type="coiled-coil region" evidence="1">
    <location>
        <begin position="410"/>
        <end position="733"/>
    </location>
</feature>
<dbReference type="Proteomes" id="UP000783686">
    <property type="component" value="Unassembled WGS sequence"/>
</dbReference>
<dbReference type="OrthoDB" id="5849780at2759"/>
<proteinExistence type="predicted"/>
<sequence length="1453" mass="167821">MEDVTAKTENIPKPDEQLTFVSEELKELRNKIQVIEADLFAQRTHVAEQSTEIFGLNKKLKLAEAENATSNSTLRDITADNTRMRNELEAVTQERDYHVNSVKDLESQLTSYKEQSTRLEKTLELERRRYSEDKSALDHIQKQNIDLKNNARRFEIENERLKRELQLADYTQKQSNEELVQYLAERDNLKYELQKLSTKSVEVEAVANLKVQEFEIGQKKLNKDVEDYLNQIEVLKTACQKFKARNEQLTSQLELTKKTAVEWERRHAEAVESYDGEFGRLTEVAERSETDLQAKDDEISRITWLLEGKTRELEALALEKDQVIQRLQEEVHNVKEDLRLKEEMYQGGPAFSTAAQETLSLLKNAQSLTEIYRSHIQVKAELAKKTVLLEQADTTLTKLQQDFLANSSALSLQTAQFEETTRELQRAKAQLKQYKQERDEMTVARNACQHELQFITDELEKYQGDCRCLSEQIQNLLRQDQDRMEGENIFSFSDIKELQSKNLELVRRLNTLESEKEAAIKEAEDLKFKELKDKLTTAEKIIKDKEWNIQKLTTLYENVHEELKASSNREKPTEIRSSFDFTVTQFNDQAKNLEALLQRLKDNLEKRKAEILELSLSHQKEEQRWAQNKEALTSQLNKVKAELSEKLTVLTNAMKKEQELKYRLKESEVCYGGIKTRLEFVEKKKNELLEREKRKDEALADLRSKNRTMEVELKDLTKRNDFLKAQLTQYEKNTNLSLELKTACSDLEALIERQKVQIKQEADLEIRQLSEEVENLKSKQLQLTQTKETLENELKITKTSFENEVKRLKFEVENAEVSLEPIKNENQELKKKIQTLTKELLDCQKNETEVTLFETNNSMLMSEIEVMNYQLDATERLCEFWKHRWFNEFKGKVGATTLSTEEQIDYAVLIKDLIEENEKTVQEANTRVLETLRRNMDLEVEKQSLEASIIEINKHVEAEKQKWMQEAKEATEKFELRPVKREYEPMELEEPKAKAIKIEVNYIEEELRAELSKKQNEISGLREQIQSFKKLAESDRVQLIEDLKKYEAEKKEVWARLDEFIKETTLKLESNAGSVTEELLETLRKGLAFEINQRLNFASQVQALRLENQDFIATQLTLRTELNQARKEISVRTSQLEQTKSSLLAQIDKLKQVITEKQEALNNANSSWTARLEQQHKVINQQVETLKKQLSEQSTELSTIRTEKQKVEKALEIKSKEYIQVRSIAVKYKESAMKAMASSSNAATPSTSAPQQAASSAAAAPVVAASFSTPAVPASSRAIHPPKTSPTKPRGATQRQVRPPAGLARAQQQILRAQGVPKPAPAAPLYGQNKAKILKLEEDNKELTTKLTAQTTENQNLKQKLEALEAQIKEKELRIAAMEKKITELEDQNSELQSTIESDAFRHSAIEGSFSRAKQTIEELKKQIETLNMEKQVLLGGSQQQPGFSFNGLQGSQ</sequence>
<evidence type="ECO:0000256" key="1">
    <source>
        <dbReference type="SAM" id="Coils"/>
    </source>
</evidence>
<evidence type="ECO:0000256" key="2">
    <source>
        <dbReference type="SAM" id="MobiDB-lite"/>
    </source>
</evidence>
<evidence type="ECO:0000313" key="4">
    <source>
        <dbReference type="Proteomes" id="UP000614601"/>
    </source>
</evidence>
<accession>A0A811K9K9</accession>
<reference evidence="3" key="1">
    <citation type="submission" date="2020-09" db="EMBL/GenBank/DDBJ databases">
        <authorList>
            <person name="Kikuchi T."/>
        </authorList>
    </citation>
    <scope>NUCLEOTIDE SEQUENCE</scope>
    <source>
        <strain evidence="3">SH1</strain>
    </source>
</reference>
<name>A0A811K9K9_9BILA</name>
<feature type="coiled-coil region" evidence="1">
    <location>
        <begin position="306"/>
        <end position="344"/>
    </location>
</feature>
<feature type="coiled-coil region" evidence="1">
    <location>
        <begin position="74"/>
        <end position="266"/>
    </location>
</feature>
<evidence type="ECO:0000313" key="3">
    <source>
        <dbReference type="EMBL" id="CAD5212748.1"/>
    </source>
</evidence>
<feature type="region of interest" description="Disordered" evidence="2">
    <location>
        <begin position="1270"/>
        <end position="1307"/>
    </location>
</feature>
<protein>
    <submittedName>
        <fullName evidence="3">Uncharacterized protein</fullName>
    </submittedName>
</protein>
<dbReference type="EMBL" id="CAJFCW020000002">
    <property type="protein sequence ID" value="CAG9097467.1"/>
    <property type="molecule type" value="Genomic_DNA"/>
</dbReference>
<organism evidence="3 4">
    <name type="scientific">Bursaphelenchus okinawaensis</name>
    <dbReference type="NCBI Taxonomy" id="465554"/>
    <lineage>
        <taxon>Eukaryota</taxon>
        <taxon>Metazoa</taxon>
        <taxon>Ecdysozoa</taxon>
        <taxon>Nematoda</taxon>
        <taxon>Chromadorea</taxon>
        <taxon>Rhabditida</taxon>
        <taxon>Tylenchina</taxon>
        <taxon>Tylenchomorpha</taxon>
        <taxon>Aphelenchoidea</taxon>
        <taxon>Aphelenchoididae</taxon>
        <taxon>Bursaphelenchus</taxon>
    </lineage>
</organism>
<dbReference type="PANTHER" id="PTHR23159">
    <property type="entry name" value="CENTROSOMAL PROTEIN 2"/>
    <property type="match status" value="1"/>
</dbReference>
<dbReference type="Proteomes" id="UP000614601">
    <property type="component" value="Unassembled WGS sequence"/>
</dbReference>